<comment type="similarity">
    <text evidence="1">Belongs to the LysR transcriptional regulatory family.</text>
</comment>
<dbReference type="Proteomes" id="UP001196915">
    <property type="component" value="Unassembled WGS sequence"/>
</dbReference>
<organism evidence="4 5">
    <name type="scientific">Burkholderia multivorans</name>
    <dbReference type="NCBI Taxonomy" id="87883"/>
    <lineage>
        <taxon>Bacteria</taxon>
        <taxon>Pseudomonadati</taxon>
        <taxon>Pseudomonadota</taxon>
        <taxon>Betaproteobacteria</taxon>
        <taxon>Burkholderiales</taxon>
        <taxon>Burkholderiaceae</taxon>
        <taxon>Burkholderia</taxon>
        <taxon>Burkholderia cepacia complex</taxon>
    </lineage>
</organism>
<dbReference type="PANTHER" id="PTHR30537">
    <property type="entry name" value="HTH-TYPE TRANSCRIPTIONAL REGULATOR"/>
    <property type="match status" value="1"/>
</dbReference>
<evidence type="ECO:0000313" key="3">
    <source>
        <dbReference type="EMBL" id="MBU9357005.1"/>
    </source>
</evidence>
<feature type="domain" description="HTH lysR-type" evidence="2">
    <location>
        <begin position="1"/>
        <end position="53"/>
    </location>
</feature>
<dbReference type="InterPro" id="IPR058163">
    <property type="entry name" value="LysR-type_TF_proteobact-type"/>
</dbReference>
<dbReference type="GO" id="GO:0003700">
    <property type="term" value="F:DNA-binding transcription factor activity"/>
    <property type="evidence" value="ECO:0007669"/>
    <property type="project" value="InterPro"/>
</dbReference>
<proteinExistence type="inferred from homology"/>
<evidence type="ECO:0000256" key="1">
    <source>
        <dbReference type="ARBA" id="ARBA00009437"/>
    </source>
</evidence>
<dbReference type="SUPFAM" id="SSF46785">
    <property type="entry name" value="Winged helix' DNA-binding domain"/>
    <property type="match status" value="1"/>
</dbReference>
<dbReference type="GO" id="GO:0043565">
    <property type="term" value="F:sequence-specific DNA binding"/>
    <property type="evidence" value="ECO:0007669"/>
    <property type="project" value="TreeGrafter"/>
</dbReference>
<accession>A0A8E2S0U0</accession>
<reference evidence="4 5" key="1">
    <citation type="submission" date="2018-03" db="EMBL/GenBank/DDBJ databases">
        <authorList>
            <person name="Nguyen K."/>
            <person name="Fouts D."/>
            <person name="Sutton G."/>
        </authorList>
    </citation>
    <scope>NUCLEOTIDE SEQUENCE [LARGE SCALE GENOMIC DNA]</scope>
    <source>
        <strain evidence="4 5">AU17135</strain>
    </source>
</reference>
<evidence type="ECO:0000259" key="2">
    <source>
        <dbReference type="PROSITE" id="PS50931"/>
    </source>
</evidence>
<evidence type="ECO:0000313" key="4">
    <source>
        <dbReference type="EMBL" id="PRF28741.1"/>
    </source>
</evidence>
<evidence type="ECO:0000313" key="5">
    <source>
        <dbReference type="Proteomes" id="UP000237686"/>
    </source>
</evidence>
<dbReference type="InterPro" id="IPR036388">
    <property type="entry name" value="WH-like_DNA-bd_sf"/>
</dbReference>
<dbReference type="EMBL" id="JAHPMX010000004">
    <property type="protein sequence ID" value="MBU9357005.1"/>
    <property type="molecule type" value="Genomic_DNA"/>
</dbReference>
<dbReference type="PANTHER" id="PTHR30537:SF5">
    <property type="entry name" value="HTH-TYPE TRANSCRIPTIONAL ACTIVATOR TTDR-RELATED"/>
    <property type="match status" value="1"/>
</dbReference>
<dbReference type="PROSITE" id="PS50931">
    <property type="entry name" value="HTH_LYSR"/>
    <property type="match status" value="1"/>
</dbReference>
<dbReference type="Pfam" id="PF00126">
    <property type="entry name" value="HTH_1"/>
    <property type="match status" value="1"/>
</dbReference>
<dbReference type="EMBL" id="PVFZ01000003">
    <property type="protein sequence ID" value="PRF28741.1"/>
    <property type="molecule type" value="Genomic_DNA"/>
</dbReference>
<protein>
    <submittedName>
        <fullName evidence="4">LysR family transcriptional regulator</fullName>
    </submittedName>
</protein>
<reference evidence="3" key="2">
    <citation type="submission" date="2021-06" db="EMBL/GenBank/DDBJ databases">
        <title>A collection of bacterial strains from the Burkholderia cepacia Research Laboratory and Repository.</title>
        <authorList>
            <person name="Lipuma J."/>
            <person name="Spilker T."/>
        </authorList>
    </citation>
    <scope>NUCLEOTIDE SEQUENCE</scope>
    <source>
        <strain evidence="3">AU37435</strain>
    </source>
</reference>
<gene>
    <name evidence="4" type="ORF">C6P98_00635</name>
    <name evidence="3" type="ORF">KTE52_11765</name>
</gene>
<dbReference type="Gene3D" id="1.10.10.10">
    <property type="entry name" value="Winged helix-like DNA-binding domain superfamily/Winged helix DNA-binding domain"/>
    <property type="match status" value="1"/>
</dbReference>
<dbReference type="InterPro" id="IPR000847">
    <property type="entry name" value="LysR_HTH_N"/>
</dbReference>
<name>A0A8E2S0U0_9BURK</name>
<dbReference type="AlphaFoldDB" id="A0A8E2S0U0"/>
<dbReference type="GO" id="GO:0006351">
    <property type="term" value="P:DNA-templated transcription"/>
    <property type="evidence" value="ECO:0007669"/>
    <property type="project" value="TreeGrafter"/>
</dbReference>
<sequence>MEVFVVTLAERSLAGAGRRLGRSPAACRRAIAFLGAHTGTARLYRTTRTIPLDEAGERHAAACRRFLADFEEADMPVAGERAAPRGMLTVTAPVATDSALACP</sequence>
<dbReference type="InterPro" id="IPR036390">
    <property type="entry name" value="WH_DNA-bd_sf"/>
</dbReference>
<dbReference type="Proteomes" id="UP000237686">
    <property type="component" value="Unassembled WGS sequence"/>
</dbReference>
<comment type="caution">
    <text evidence="4">The sequence shown here is derived from an EMBL/GenBank/DDBJ whole genome shotgun (WGS) entry which is preliminary data.</text>
</comment>